<organism evidence="12">
    <name type="scientific">Pseudothermotoga hypogea</name>
    <dbReference type="NCBI Taxonomy" id="57487"/>
    <lineage>
        <taxon>Bacteria</taxon>
        <taxon>Thermotogati</taxon>
        <taxon>Thermotogota</taxon>
        <taxon>Thermotogae</taxon>
        <taxon>Thermotogales</taxon>
        <taxon>Thermotogaceae</taxon>
        <taxon>Pseudothermotoga</taxon>
    </lineage>
</organism>
<dbReference type="PIRSF" id="PIRSF005572">
    <property type="entry name" value="NifS"/>
    <property type="match status" value="1"/>
</dbReference>
<dbReference type="GO" id="GO:0046872">
    <property type="term" value="F:metal ion binding"/>
    <property type="evidence" value="ECO:0007669"/>
    <property type="project" value="UniProtKB-KW"/>
</dbReference>
<dbReference type="EMBL" id="DTKQ01000025">
    <property type="protein sequence ID" value="HGZ78908.1"/>
    <property type="molecule type" value="Genomic_DNA"/>
</dbReference>
<keyword evidence="6" id="KW-0663">Pyridoxal phosphate</keyword>
<evidence type="ECO:0000256" key="7">
    <source>
        <dbReference type="ARBA" id="ARBA00023004"/>
    </source>
</evidence>
<keyword evidence="7" id="KW-0408">Iron</keyword>
<evidence type="ECO:0000259" key="11">
    <source>
        <dbReference type="Pfam" id="PF00266"/>
    </source>
</evidence>
<keyword evidence="4" id="KW-0808">Transferase</keyword>
<dbReference type="InterPro" id="IPR015421">
    <property type="entry name" value="PyrdxlP-dep_Trfase_major"/>
</dbReference>
<evidence type="ECO:0000313" key="12">
    <source>
        <dbReference type="EMBL" id="HGZ78908.1"/>
    </source>
</evidence>
<dbReference type="InterPro" id="IPR015422">
    <property type="entry name" value="PyrdxlP-dep_Trfase_small"/>
</dbReference>
<dbReference type="PANTHER" id="PTHR11601:SF34">
    <property type="entry name" value="CYSTEINE DESULFURASE"/>
    <property type="match status" value="1"/>
</dbReference>
<comment type="cofactor">
    <cofactor evidence="1 10">
        <name>pyridoxal 5'-phosphate</name>
        <dbReference type="ChEBI" id="CHEBI:597326"/>
    </cofactor>
</comment>
<dbReference type="Gene3D" id="1.10.260.50">
    <property type="match status" value="1"/>
</dbReference>
<evidence type="ECO:0000256" key="6">
    <source>
        <dbReference type="ARBA" id="ARBA00022898"/>
    </source>
</evidence>
<dbReference type="Gene3D" id="3.90.1150.10">
    <property type="entry name" value="Aspartate Aminotransferase, domain 1"/>
    <property type="match status" value="1"/>
</dbReference>
<dbReference type="PROSITE" id="PS00595">
    <property type="entry name" value="AA_TRANSFER_CLASS_5"/>
    <property type="match status" value="1"/>
</dbReference>
<comment type="similarity">
    <text evidence="2">Belongs to the class-V pyridoxal-phosphate-dependent aminotransferase family. NifS/IscS subfamily.</text>
</comment>
<evidence type="ECO:0000256" key="1">
    <source>
        <dbReference type="ARBA" id="ARBA00001933"/>
    </source>
</evidence>
<accession>A0A832I826</accession>
<dbReference type="SUPFAM" id="SSF53383">
    <property type="entry name" value="PLP-dependent transferases"/>
    <property type="match status" value="1"/>
</dbReference>
<dbReference type="InterPro" id="IPR000192">
    <property type="entry name" value="Aminotrans_V_dom"/>
</dbReference>
<reference evidence="12" key="1">
    <citation type="journal article" date="2020" name="mSystems">
        <title>Genome- and Community-Level Interaction Insights into Carbon Utilization and Element Cycling Functions of Hydrothermarchaeota in Hydrothermal Sediment.</title>
        <authorList>
            <person name="Zhou Z."/>
            <person name="Liu Y."/>
            <person name="Xu W."/>
            <person name="Pan J."/>
            <person name="Luo Z.H."/>
            <person name="Li M."/>
        </authorList>
    </citation>
    <scope>NUCLEOTIDE SEQUENCE [LARGE SCALE GENOMIC DNA]</scope>
    <source>
        <strain evidence="12">SpSt-86</strain>
    </source>
</reference>
<evidence type="ECO:0000256" key="10">
    <source>
        <dbReference type="RuleBase" id="RU004504"/>
    </source>
</evidence>
<dbReference type="Pfam" id="PF00266">
    <property type="entry name" value="Aminotran_5"/>
    <property type="match status" value="1"/>
</dbReference>
<evidence type="ECO:0000256" key="5">
    <source>
        <dbReference type="ARBA" id="ARBA00022723"/>
    </source>
</evidence>
<evidence type="ECO:0000256" key="2">
    <source>
        <dbReference type="ARBA" id="ARBA00006490"/>
    </source>
</evidence>
<protein>
    <recommendedName>
        <fullName evidence="3">cysteine desulfurase</fullName>
        <ecNumber evidence="3">2.8.1.7</ecNumber>
    </recommendedName>
</protein>
<evidence type="ECO:0000256" key="9">
    <source>
        <dbReference type="ARBA" id="ARBA00050776"/>
    </source>
</evidence>
<dbReference type="AlphaFoldDB" id="A0A832I826"/>
<comment type="catalytic activity">
    <reaction evidence="9">
        <text>(sulfur carrier)-H + L-cysteine = (sulfur carrier)-SH + L-alanine</text>
        <dbReference type="Rhea" id="RHEA:43892"/>
        <dbReference type="Rhea" id="RHEA-COMP:14737"/>
        <dbReference type="Rhea" id="RHEA-COMP:14739"/>
        <dbReference type="ChEBI" id="CHEBI:29917"/>
        <dbReference type="ChEBI" id="CHEBI:35235"/>
        <dbReference type="ChEBI" id="CHEBI:57972"/>
        <dbReference type="ChEBI" id="CHEBI:64428"/>
        <dbReference type="EC" id="2.8.1.7"/>
    </reaction>
</comment>
<evidence type="ECO:0000256" key="8">
    <source>
        <dbReference type="ARBA" id="ARBA00023014"/>
    </source>
</evidence>
<feature type="domain" description="Aminotransferase class V" evidence="11">
    <location>
        <begin position="3"/>
        <end position="368"/>
    </location>
</feature>
<name>A0A832I826_9THEM</name>
<sequence>MKVFLDNCRTTRVLPEVVGEVEKYMLEKFARPDGLYESAQEIYDELTEARKFFAKTINANSDEEIIFTSGATEANNLALIGVARANKKRGNHIVVSALEHGSVMSIVDALKKEGFEVTVVPVDHEGMLRLEEFEKALRPTTILVSVIAVGHFVGSIMPLKQIGEILSRQDHKIYFHTDAAEMYAKMPLDVQDLKLDLVSVSGHKFHGPKGVGFLYVRKGTKIEPIMYGAESFDKRRPGGENVPAIMGMKKAAELAFEQMEESYRRLRELQDYFIGRIESEIEHVVLNGPRGEKRTPYNVNFSFSFIEGEAISLGLSLEGVEVATGSACASESLEPNYAILAIGGDHERAHGSIRFTFSRFTTKEELDYTVEKLKKVVQWLRNISPLKAER</sequence>
<dbReference type="EC" id="2.8.1.7" evidence="3"/>
<gene>
    <name evidence="12" type="ORF">ENW55_02865</name>
</gene>
<dbReference type="Gene3D" id="3.40.640.10">
    <property type="entry name" value="Type I PLP-dependent aspartate aminotransferase-like (Major domain)"/>
    <property type="match status" value="1"/>
</dbReference>
<dbReference type="GO" id="GO:0051536">
    <property type="term" value="F:iron-sulfur cluster binding"/>
    <property type="evidence" value="ECO:0007669"/>
    <property type="project" value="UniProtKB-KW"/>
</dbReference>
<proteinExistence type="inferred from homology"/>
<evidence type="ECO:0000256" key="4">
    <source>
        <dbReference type="ARBA" id="ARBA00022679"/>
    </source>
</evidence>
<dbReference type="InterPro" id="IPR016454">
    <property type="entry name" value="Cysteine_dSase"/>
</dbReference>
<keyword evidence="5" id="KW-0479">Metal-binding</keyword>
<dbReference type="GO" id="GO:0031071">
    <property type="term" value="F:cysteine desulfurase activity"/>
    <property type="evidence" value="ECO:0007669"/>
    <property type="project" value="UniProtKB-EC"/>
</dbReference>
<evidence type="ECO:0000256" key="3">
    <source>
        <dbReference type="ARBA" id="ARBA00012239"/>
    </source>
</evidence>
<comment type="caution">
    <text evidence="12">The sequence shown here is derived from an EMBL/GenBank/DDBJ whole genome shotgun (WGS) entry which is preliminary data.</text>
</comment>
<dbReference type="PANTHER" id="PTHR11601">
    <property type="entry name" value="CYSTEINE DESULFURYLASE FAMILY MEMBER"/>
    <property type="match status" value="1"/>
</dbReference>
<keyword evidence="8" id="KW-0411">Iron-sulfur</keyword>
<dbReference type="InterPro" id="IPR020578">
    <property type="entry name" value="Aminotrans_V_PyrdxlP_BS"/>
</dbReference>
<dbReference type="InterPro" id="IPR015424">
    <property type="entry name" value="PyrdxlP-dep_Trfase"/>
</dbReference>